<evidence type="ECO:0000313" key="1">
    <source>
        <dbReference type="EMBL" id="KAF2631137.1"/>
    </source>
</evidence>
<gene>
    <name evidence="1" type="ORF">BU25DRAFT_481645</name>
</gene>
<name>A0ACB6SC98_9PLEO</name>
<dbReference type="Proteomes" id="UP000799754">
    <property type="component" value="Unassembled WGS sequence"/>
</dbReference>
<dbReference type="EMBL" id="MU006705">
    <property type="protein sequence ID" value="KAF2631137.1"/>
    <property type="molecule type" value="Genomic_DNA"/>
</dbReference>
<comment type="caution">
    <text evidence="1">The sequence shown here is derived from an EMBL/GenBank/DDBJ whole genome shotgun (WGS) entry which is preliminary data.</text>
</comment>
<evidence type="ECO:0000313" key="2">
    <source>
        <dbReference type="Proteomes" id="UP000799754"/>
    </source>
</evidence>
<protein>
    <submittedName>
        <fullName evidence="1">Uncharacterized protein</fullName>
    </submittedName>
</protein>
<accession>A0ACB6SC98</accession>
<sequence length="259" mass="29503">MARTLGDRGNVMGDWAGPRRDSRHDFSKALISFTALRRTQLDFLYPLRTVESFDQLKQLPNLTEPALFDPFSSSLRLLSCHLRHRRRRNPLLANQRQPTSFVAHMESLTVMFHPSTPSESWCFKGLPGVGATDGYEATSASYPPPLTTDAEYDEHDDVADLYWTEEVRRLSSRVEPNNDILVPFLTAFPKAAASMTKLKEAVLWSPLQSNPPSVEAYDDFCFEQVSNFLDWSDVGLAWRTDERAFMNFPGKDFCSSRQL</sequence>
<organism evidence="1 2">
    <name type="scientific">Macroventuria anomochaeta</name>
    <dbReference type="NCBI Taxonomy" id="301207"/>
    <lineage>
        <taxon>Eukaryota</taxon>
        <taxon>Fungi</taxon>
        <taxon>Dikarya</taxon>
        <taxon>Ascomycota</taxon>
        <taxon>Pezizomycotina</taxon>
        <taxon>Dothideomycetes</taxon>
        <taxon>Pleosporomycetidae</taxon>
        <taxon>Pleosporales</taxon>
        <taxon>Pleosporineae</taxon>
        <taxon>Didymellaceae</taxon>
        <taxon>Macroventuria</taxon>
    </lineage>
</organism>
<keyword evidence="2" id="KW-1185">Reference proteome</keyword>
<reference evidence="1" key="1">
    <citation type="journal article" date="2020" name="Stud. Mycol.">
        <title>101 Dothideomycetes genomes: a test case for predicting lifestyles and emergence of pathogens.</title>
        <authorList>
            <person name="Haridas S."/>
            <person name="Albert R."/>
            <person name="Binder M."/>
            <person name="Bloem J."/>
            <person name="Labutti K."/>
            <person name="Salamov A."/>
            <person name="Andreopoulos B."/>
            <person name="Baker S."/>
            <person name="Barry K."/>
            <person name="Bills G."/>
            <person name="Bluhm B."/>
            <person name="Cannon C."/>
            <person name="Castanera R."/>
            <person name="Culley D."/>
            <person name="Daum C."/>
            <person name="Ezra D."/>
            <person name="Gonzalez J."/>
            <person name="Henrissat B."/>
            <person name="Kuo A."/>
            <person name="Liang C."/>
            <person name="Lipzen A."/>
            <person name="Lutzoni F."/>
            <person name="Magnuson J."/>
            <person name="Mondo S."/>
            <person name="Nolan M."/>
            <person name="Ohm R."/>
            <person name="Pangilinan J."/>
            <person name="Park H.-J."/>
            <person name="Ramirez L."/>
            <person name="Alfaro M."/>
            <person name="Sun H."/>
            <person name="Tritt A."/>
            <person name="Yoshinaga Y."/>
            <person name="Zwiers L.-H."/>
            <person name="Turgeon B."/>
            <person name="Goodwin S."/>
            <person name="Spatafora J."/>
            <person name="Crous P."/>
            <person name="Grigoriev I."/>
        </authorList>
    </citation>
    <scope>NUCLEOTIDE SEQUENCE</scope>
    <source>
        <strain evidence="1">CBS 525.71</strain>
    </source>
</reference>
<proteinExistence type="predicted"/>